<dbReference type="Pfam" id="PF00057">
    <property type="entry name" value="Ldl_recept_a"/>
    <property type="match status" value="4"/>
</dbReference>
<evidence type="ECO:0000313" key="13">
    <source>
        <dbReference type="Proteomes" id="UP000007110"/>
    </source>
</evidence>
<proteinExistence type="predicted"/>
<dbReference type="RefSeq" id="XP_030850194.1">
    <property type="nucleotide sequence ID" value="XM_030994334.1"/>
</dbReference>
<keyword evidence="2" id="KW-0812">Transmembrane</keyword>
<dbReference type="PROSITE" id="PS01209">
    <property type="entry name" value="LDLRA_1"/>
    <property type="match status" value="3"/>
</dbReference>
<dbReference type="PANTHER" id="PTHR22722">
    <property type="entry name" value="LOW-DENSITY LIPOPROTEIN RECEPTOR-RELATED PROTEIN 2-RELATED"/>
    <property type="match status" value="1"/>
</dbReference>
<reference evidence="13" key="1">
    <citation type="submission" date="2015-02" db="EMBL/GenBank/DDBJ databases">
        <title>Genome sequencing for Strongylocentrotus purpuratus.</title>
        <authorList>
            <person name="Murali S."/>
            <person name="Liu Y."/>
            <person name="Vee V."/>
            <person name="English A."/>
            <person name="Wang M."/>
            <person name="Skinner E."/>
            <person name="Han Y."/>
            <person name="Muzny D.M."/>
            <person name="Worley K.C."/>
            <person name="Gibbs R.A."/>
        </authorList>
    </citation>
    <scope>NUCLEOTIDE SEQUENCE</scope>
</reference>
<feature type="region of interest" description="Disordered" evidence="11">
    <location>
        <begin position="1"/>
        <end position="21"/>
    </location>
</feature>
<protein>
    <submittedName>
        <fullName evidence="12">Uncharacterized protein</fullName>
    </submittedName>
</protein>
<organism evidence="12 13">
    <name type="scientific">Strongylocentrotus purpuratus</name>
    <name type="common">Purple sea urchin</name>
    <dbReference type="NCBI Taxonomy" id="7668"/>
    <lineage>
        <taxon>Eukaryota</taxon>
        <taxon>Metazoa</taxon>
        <taxon>Echinodermata</taxon>
        <taxon>Eleutherozoa</taxon>
        <taxon>Echinozoa</taxon>
        <taxon>Echinoidea</taxon>
        <taxon>Euechinoidea</taxon>
        <taxon>Echinacea</taxon>
        <taxon>Camarodonta</taxon>
        <taxon>Echinidea</taxon>
        <taxon>Strongylocentrotidae</taxon>
        <taxon>Strongylocentrotus</taxon>
    </lineage>
</organism>
<name>A0A7M7PJ78_STRPU</name>
<dbReference type="PRINTS" id="PR00261">
    <property type="entry name" value="LDLRECEPTOR"/>
</dbReference>
<feature type="disulfide bond" evidence="10">
    <location>
        <begin position="144"/>
        <end position="159"/>
    </location>
</feature>
<feature type="disulfide bond" evidence="10">
    <location>
        <begin position="164"/>
        <end position="176"/>
    </location>
</feature>
<feature type="disulfide bond" evidence="10">
    <location>
        <begin position="125"/>
        <end position="137"/>
    </location>
</feature>
<keyword evidence="3" id="KW-0732">Signal</keyword>
<feature type="disulfide bond" evidence="10">
    <location>
        <begin position="87"/>
        <end position="99"/>
    </location>
</feature>
<dbReference type="FunFam" id="4.10.400.10:FF:000034">
    <property type="entry name" value="Low-density lipoprotein receptor-related protein 2"/>
    <property type="match status" value="1"/>
</dbReference>
<keyword evidence="4" id="KW-0677">Repeat</keyword>
<dbReference type="InterPro" id="IPR023415">
    <property type="entry name" value="LDLR_class-A_CS"/>
</dbReference>
<reference evidence="12" key="2">
    <citation type="submission" date="2021-01" db="UniProtKB">
        <authorList>
            <consortium name="EnsemblMetazoa"/>
        </authorList>
    </citation>
    <scope>IDENTIFICATION</scope>
</reference>
<feature type="disulfide bond" evidence="10">
    <location>
        <begin position="301"/>
        <end position="319"/>
    </location>
</feature>
<dbReference type="SUPFAM" id="SSF57424">
    <property type="entry name" value="LDL receptor-like module"/>
    <property type="match status" value="6"/>
</dbReference>
<comment type="subcellular location">
    <subcellularLocation>
        <location evidence="1">Membrane</location>
        <topology evidence="1">Single-pass membrane protein</topology>
    </subcellularLocation>
</comment>
<dbReference type="GO" id="GO:0016020">
    <property type="term" value="C:membrane"/>
    <property type="evidence" value="ECO:0007669"/>
    <property type="project" value="UniProtKB-SubCell"/>
</dbReference>
<evidence type="ECO:0000256" key="9">
    <source>
        <dbReference type="ARBA" id="ARBA00023180"/>
    </source>
</evidence>
<dbReference type="PROSITE" id="PS50068">
    <property type="entry name" value="LDLRA_2"/>
    <property type="match status" value="5"/>
</dbReference>
<accession>A0A7M7PJ78</accession>
<keyword evidence="8" id="KW-0675">Receptor</keyword>
<evidence type="ECO:0000313" key="12">
    <source>
        <dbReference type="EnsemblMetazoa" id="XP_030850194"/>
    </source>
</evidence>
<evidence type="ECO:0000256" key="1">
    <source>
        <dbReference type="ARBA" id="ARBA00004167"/>
    </source>
</evidence>
<dbReference type="InterPro" id="IPR051221">
    <property type="entry name" value="LDLR-related"/>
</dbReference>
<keyword evidence="13" id="KW-1185">Reference proteome</keyword>
<dbReference type="OrthoDB" id="10070867at2759"/>
<dbReference type="KEGG" id="spu:105438397"/>
<dbReference type="EnsemblMetazoa" id="XM_030994334">
    <property type="protein sequence ID" value="XP_030850194"/>
    <property type="gene ID" value="LOC105438397"/>
</dbReference>
<feature type="disulfide bond" evidence="10">
    <location>
        <begin position="183"/>
        <end position="198"/>
    </location>
</feature>
<dbReference type="InterPro" id="IPR002172">
    <property type="entry name" value="LDrepeatLR_classA_rpt"/>
</dbReference>
<keyword evidence="6" id="KW-0472">Membrane</keyword>
<keyword evidence="7 10" id="KW-1015">Disulfide bond</keyword>
<feature type="disulfide bond" evidence="10">
    <location>
        <begin position="353"/>
        <end position="368"/>
    </location>
</feature>
<feature type="disulfide bond" evidence="10">
    <location>
        <begin position="94"/>
        <end position="112"/>
    </location>
</feature>
<evidence type="ECO:0000256" key="7">
    <source>
        <dbReference type="ARBA" id="ARBA00023157"/>
    </source>
</evidence>
<evidence type="ECO:0000256" key="11">
    <source>
        <dbReference type="SAM" id="MobiDB-lite"/>
    </source>
</evidence>
<keyword evidence="5" id="KW-1133">Transmembrane helix</keyword>
<feature type="disulfide bond" evidence="10">
    <location>
        <begin position="313"/>
        <end position="328"/>
    </location>
</feature>
<feature type="disulfide bond" evidence="10">
    <location>
        <begin position="171"/>
        <end position="189"/>
    </location>
</feature>
<dbReference type="InterPro" id="IPR036055">
    <property type="entry name" value="LDL_receptor-like_sf"/>
</dbReference>
<evidence type="ECO:0000256" key="8">
    <source>
        <dbReference type="ARBA" id="ARBA00023170"/>
    </source>
</evidence>
<dbReference type="Proteomes" id="UP000007110">
    <property type="component" value="Unassembled WGS sequence"/>
</dbReference>
<feature type="disulfide bond" evidence="10">
    <location>
        <begin position="294"/>
        <end position="306"/>
    </location>
</feature>
<evidence type="ECO:0000256" key="2">
    <source>
        <dbReference type="ARBA" id="ARBA00022692"/>
    </source>
</evidence>
<evidence type="ECO:0000256" key="4">
    <source>
        <dbReference type="ARBA" id="ARBA00022737"/>
    </source>
</evidence>
<dbReference type="OMA" id="MADWTIN"/>
<keyword evidence="9" id="KW-0325">Glycoprotein</keyword>
<evidence type="ECO:0000256" key="5">
    <source>
        <dbReference type="ARBA" id="ARBA00022989"/>
    </source>
</evidence>
<dbReference type="CDD" id="cd00112">
    <property type="entry name" value="LDLa"/>
    <property type="match status" value="4"/>
</dbReference>
<feature type="disulfide bond" evidence="10">
    <location>
        <begin position="106"/>
        <end position="121"/>
    </location>
</feature>
<evidence type="ECO:0000256" key="3">
    <source>
        <dbReference type="ARBA" id="ARBA00022729"/>
    </source>
</evidence>
<dbReference type="SMART" id="SM00192">
    <property type="entry name" value="LDLa"/>
    <property type="match status" value="6"/>
</dbReference>
<dbReference type="AlphaFoldDB" id="A0A7M7PJ78"/>
<dbReference type="InParanoid" id="A0A7M7PJ78"/>
<sequence length="511" mass="56082">MSYTDWYNPLQGTEGDRQPNGGSLEACTMLVFDSATSTDRSTNLWHDVACASPETKQFICETAASGALDLSGELLITLPSGDSVSNCGTGLFRCSAGECISKAVVCDGVTDCLYGSDEDSCQEVCNSDQFRCSDGSCISISFYCDSIPHCQDNSDEIECALPPCTEDEFACNNGQCIPASKRCDFIRHCHDSSDEDGCVLELSPSAFQCYDGSLFPRQVHCDGVIDCIGNTNEDESECAYSTLGDACDSATYITCNNGACASHTTRCLHELDEYGFFTGCRDVTHLRACGNFECPETYLKCPSSYCIPLRYRCDGKMDCPSGEDEAFCDEYECPDGSYRCHRQHYCISLDHVCDDIIHCTEQDDEEFCDQCPQGCECDALSYSCHPDQIDFRLLPRQLRKLSVICDELDGPCDSSLSIVTNDDVTEGTSYQLMPLLMPYLISLNLARNRIRSLFRGTFDGLHRMKTLAKRINHYTPIRFGGFMYLSAGGGAITGGFSDPANSTESSRAVTS</sequence>
<evidence type="ECO:0000256" key="10">
    <source>
        <dbReference type="PROSITE-ProRule" id="PRU00124"/>
    </source>
</evidence>
<comment type="caution">
    <text evidence="10">Lacks conserved residue(s) required for the propagation of feature annotation.</text>
</comment>
<dbReference type="GeneID" id="105438397"/>
<evidence type="ECO:0000256" key="6">
    <source>
        <dbReference type="ARBA" id="ARBA00023136"/>
    </source>
</evidence>
<dbReference type="FunFam" id="4.10.400.10:FF:000163">
    <property type="entry name" value="Complement factor I"/>
    <property type="match status" value="1"/>
</dbReference>
<dbReference type="Gene3D" id="4.10.400.10">
    <property type="entry name" value="Low-density Lipoprotein Receptor"/>
    <property type="match status" value="6"/>
</dbReference>
<feature type="disulfide bond" evidence="10">
    <location>
        <begin position="132"/>
        <end position="150"/>
    </location>
</feature>